<dbReference type="PANTHER" id="PTHR43228">
    <property type="entry name" value="TWO-COMPONENT RESPONSE REGULATOR"/>
    <property type="match status" value="1"/>
</dbReference>
<dbReference type="InterPro" id="IPR052048">
    <property type="entry name" value="ST_Response_Regulator"/>
</dbReference>
<dbReference type="PROSITE" id="PS50110">
    <property type="entry name" value="RESPONSE_REGULATORY"/>
    <property type="match status" value="1"/>
</dbReference>
<evidence type="ECO:0000313" key="5">
    <source>
        <dbReference type="EMBL" id="ARU54267.1"/>
    </source>
</evidence>
<dbReference type="AlphaFoldDB" id="A0A1Y0I1D0"/>
<gene>
    <name evidence="5" type="ORF">OLMES_0159</name>
</gene>
<feature type="coiled-coil region" evidence="3">
    <location>
        <begin position="393"/>
        <end position="420"/>
    </location>
</feature>
<dbReference type="Proteomes" id="UP000196027">
    <property type="component" value="Chromosome"/>
</dbReference>
<dbReference type="InterPro" id="IPR011990">
    <property type="entry name" value="TPR-like_helical_dom_sf"/>
</dbReference>
<proteinExistence type="predicted"/>
<dbReference type="GO" id="GO:0000160">
    <property type="term" value="P:phosphorelay signal transduction system"/>
    <property type="evidence" value="ECO:0007669"/>
    <property type="project" value="InterPro"/>
</dbReference>
<evidence type="ECO:0000256" key="2">
    <source>
        <dbReference type="PROSITE-ProRule" id="PRU00339"/>
    </source>
</evidence>
<dbReference type="Gene3D" id="1.25.40.10">
    <property type="entry name" value="Tetratricopeptide repeat domain"/>
    <property type="match status" value="2"/>
</dbReference>
<feature type="repeat" description="TPR" evidence="2">
    <location>
        <begin position="257"/>
        <end position="290"/>
    </location>
</feature>
<sequence length="578" mass="65097">MACEYPADGLPTSLPARLLDFALPMSLEAYAKKRFLIVDELDSFRFATKKMLISLGLKLISTASSAQQVVSGFQDMNFDVILCNFDLADGKNGQELLEELRYKKLLKHTGLFFIVTAEVAKGKVLGTLENEPDGYLVKPLTPAELKKRLTSALEQKDATRQIDLAIDDRQYEKAIELCDEKLRAKAGYRLLTQRTKVWLLEKNRDLAGAKALYEKILAQSDYSWAEYGLAKILTRTRDYDKAGELLRHIIEKEPDRIEAYDALAAVYDKQNKPEQARDSLHEAAKRSPNSLNRQQALANICIKTGEPDGALEAFRRVVKLGQQSVYATTDHYFQFADYLVNSSLDAEGPTASKQQKEAFDLVQKAKKRFSNETEIELKTLYKEAQLHSTLGNDEQAQALFEQAEQKRKKLQEQAEAKKGLQPDTAVIGAQAGIRLGHSELADQILNDTVDSIDNPEEDSNAVEAVYDLLDTRITMEQRQQAASYNKSAIAAYSSGDLDAAISAYEAALPLTPRHISLNLNYLQVLLKRLQKGPSPDSDYDNAQACVHRLRHVPPHHREYPRYRHLSQRFQKMEQNAGD</sequence>
<keyword evidence="6" id="KW-1185">Reference proteome</keyword>
<feature type="repeat" description="TPR" evidence="2">
    <location>
        <begin position="481"/>
        <end position="514"/>
    </location>
</feature>
<dbReference type="PROSITE" id="PS50005">
    <property type="entry name" value="TPR"/>
    <property type="match status" value="2"/>
</dbReference>
<evidence type="ECO:0000256" key="1">
    <source>
        <dbReference type="PROSITE-ProRule" id="PRU00169"/>
    </source>
</evidence>
<dbReference type="Pfam" id="PF14559">
    <property type="entry name" value="TPR_19"/>
    <property type="match status" value="2"/>
</dbReference>
<dbReference type="CDD" id="cd17589">
    <property type="entry name" value="REC_TPR"/>
    <property type="match status" value="1"/>
</dbReference>
<dbReference type="Gene3D" id="3.40.50.2300">
    <property type="match status" value="1"/>
</dbReference>
<organism evidence="5 6">
    <name type="scientific">Oleiphilus messinensis</name>
    <dbReference type="NCBI Taxonomy" id="141451"/>
    <lineage>
        <taxon>Bacteria</taxon>
        <taxon>Pseudomonadati</taxon>
        <taxon>Pseudomonadota</taxon>
        <taxon>Gammaproteobacteria</taxon>
        <taxon>Oceanospirillales</taxon>
        <taxon>Oleiphilaceae</taxon>
        <taxon>Oleiphilus</taxon>
    </lineage>
</organism>
<dbReference type="InterPro" id="IPR019734">
    <property type="entry name" value="TPR_rpt"/>
</dbReference>
<evidence type="ECO:0000259" key="4">
    <source>
        <dbReference type="PROSITE" id="PS50110"/>
    </source>
</evidence>
<dbReference type="SMART" id="SM00028">
    <property type="entry name" value="TPR"/>
    <property type="match status" value="5"/>
</dbReference>
<dbReference type="KEGG" id="ome:OLMES_0159"/>
<reference evidence="5 6" key="1">
    <citation type="submission" date="2017-05" db="EMBL/GenBank/DDBJ databases">
        <title>Genomic insights into alkan degradation activity of Oleiphilus messinensis.</title>
        <authorList>
            <person name="Kozyavkin S.A."/>
            <person name="Slesarev A.I."/>
            <person name="Golyshin P.N."/>
            <person name="Korzhenkov A."/>
            <person name="Golyshina O.N."/>
            <person name="Toshchakov S.V."/>
        </authorList>
    </citation>
    <scope>NUCLEOTIDE SEQUENCE [LARGE SCALE GENOMIC DNA]</scope>
    <source>
        <strain evidence="5 6">ME102</strain>
    </source>
</reference>
<dbReference type="EMBL" id="CP021425">
    <property type="protein sequence ID" value="ARU54267.1"/>
    <property type="molecule type" value="Genomic_DNA"/>
</dbReference>
<dbReference type="SUPFAM" id="SSF52172">
    <property type="entry name" value="CheY-like"/>
    <property type="match status" value="1"/>
</dbReference>
<name>A0A1Y0I1D0_9GAMM</name>
<protein>
    <submittedName>
        <fullName evidence="5">Response regulator receiver-containing tetratricopeptide repeats protein</fullName>
    </submittedName>
</protein>
<dbReference type="InterPro" id="IPR001789">
    <property type="entry name" value="Sig_transdc_resp-reg_receiver"/>
</dbReference>
<dbReference type="InterPro" id="IPR011006">
    <property type="entry name" value="CheY-like_superfamily"/>
</dbReference>
<keyword evidence="2" id="KW-0802">TPR repeat</keyword>
<keyword evidence="3" id="KW-0175">Coiled coil</keyword>
<dbReference type="PANTHER" id="PTHR43228:SF1">
    <property type="entry name" value="TWO-COMPONENT RESPONSE REGULATOR ARR22"/>
    <property type="match status" value="1"/>
</dbReference>
<accession>A0A1Y0I1D0</accession>
<feature type="domain" description="Response regulatory" evidence="4">
    <location>
        <begin position="34"/>
        <end position="153"/>
    </location>
</feature>
<evidence type="ECO:0000256" key="3">
    <source>
        <dbReference type="SAM" id="Coils"/>
    </source>
</evidence>
<dbReference type="SUPFAM" id="SSF48452">
    <property type="entry name" value="TPR-like"/>
    <property type="match status" value="2"/>
</dbReference>
<dbReference type="SMART" id="SM00448">
    <property type="entry name" value="REC"/>
    <property type="match status" value="1"/>
</dbReference>
<dbReference type="Pfam" id="PF00072">
    <property type="entry name" value="Response_reg"/>
    <property type="match status" value="1"/>
</dbReference>
<comment type="caution">
    <text evidence="1">Lacks conserved residue(s) required for the propagation of feature annotation.</text>
</comment>
<evidence type="ECO:0000313" key="6">
    <source>
        <dbReference type="Proteomes" id="UP000196027"/>
    </source>
</evidence>
<dbReference type="Pfam" id="PF13181">
    <property type="entry name" value="TPR_8"/>
    <property type="match status" value="1"/>
</dbReference>